<sequence length="548" mass="57115">MTYAITQTCCSDATCVAVCPVNCIHPTPEERDFGSTEMLYVDPRTCIDCGACADACPVDAIFPVDSLFGAREEYAAINAAYYADREPEPASGPNFHAWGAPSFARSLPSDFAPIRVAVVGTGPAGMYAAEDLLLHTNAEVTLVDRLPVAGGLVRYGVAPDHPGTKGVGETFARFHSHPRVRMHLGVEVGKDITADELAAHHDAVIYAVGAGADRRLGIPGEDLPSSIAATSFVSWYNAHPEVAPEAVDLSGAERVVVAGNGNVALDVARLLVTDAASLAGTDIADHALAALRGSAVREVVLLGRRGPEDAACTSSELLALSHLPGVELVVDDHDPRVGLAIEGAAYGSAAAVLRGVRRECVDWSRPPADGRRIVLRFHSAPVEIAGRDAVEAVRVTAGEGEARLPAQLFLRAIGYRGMALPGLPFDEASGTVPHEGGRVTGLPGTYVVGWIKRGPSGGIGANRTCAAETVGTLLADAVAGALPAPAHPARAFGRLVRGRSRQVVDARGLAAIDRAERARGRDGGRPRVKFATVPELVAAARGRRRAAG</sequence>
<dbReference type="InterPro" id="IPR017896">
    <property type="entry name" value="4Fe4S_Fe-S-bd"/>
</dbReference>
<organism evidence="12 13">
    <name type="scientific">Streptomyces castrisilvae</name>
    <dbReference type="NCBI Taxonomy" id="3033811"/>
    <lineage>
        <taxon>Bacteria</taxon>
        <taxon>Bacillati</taxon>
        <taxon>Actinomycetota</taxon>
        <taxon>Actinomycetes</taxon>
        <taxon>Kitasatosporales</taxon>
        <taxon>Streptomycetaceae</taxon>
        <taxon>Streptomyces</taxon>
    </lineage>
</organism>
<keyword evidence="4" id="KW-0479">Metal-binding</keyword>
<dbReference type="SUPFAM" id="SSF54862">
    <property type="entry name" value="4Fe-4S ferredoxins"/>
    <property type="match status" value="1"/>
</dbReference>
<dbReference type="CDD" id="cd04410">
    <property type="entry name" value="DMSOR_beta-like"/>
    <property type="match status" value="1"/>
</dbReference>
<evidence type="ECO:0000256" key="9">
    <source>
        <dbReference type="ARBA" id="ARBA00023014"/>
    </source>
</evidence>
<gene>
    <name evidence="12" type="ORF">P8A18_31180</name>
</gene>
<dbReference type="Gene3D" id="3.30.70.20">
    <property type="match status" value="1"/>
</dbReference>
<dbReference type="Pfam" id="PF07992">
    <property type="entry name" value="Pyr_redox_2"/>
    <property type="match status" value="1"/>
</dbReference>
<dbReference type="Pfam" id="PF00037">
    <property type="entry name" value="Fer4"/>
    <property type="match status" value="1"/>
</dbReference>
<dbReference type="InterPro" id="IPR055275">
    <property type="entry name" value="Ferredox_Rdtase"/>
</dbReference>
<dbReference type="PRINTS" id="PR00419">
    <property type="entry name" value="ADXRDTASE"/>
</dbReference>
<evidence type="ECO:0000256" key="8">
    <source>
        <dbReference type="ARBA" id="ARBA00023004"/>
    </source>
</evidence>
<evidence type="ECO:0000256" key="7">
    <source>
        <dbReference type="ARBA" id="ARBA00023002"/>
    </source>
</evidence>
<keyword evidence="13" id="KW-1185">Reference proteome</keyword>
<keyword evidence="8" id="KW-0408">Iron</keyword>
<dbReference type="EMBL" id="CP120997">
    <property type="protein sequence ID" value="WLQ37632.1"/>
    <property type="molecule type" value="Genomic_DNA"/>
</dbReference>
<evidence type="ECO:0000313" key="12">
    <source>
        <dbReference type="EMBL" id="WLQ37632.1"/>
    </source>
</evidence>
<dbReference type="InterPro" id="IPR036188">
    <property type="entry name" value="FAD/NAD-bd_sf"/>
</dbReference>
<evidence type="ECO:0000256" key="4">
    <source>
        <dbReference type="ARBA" id="ARBA00022723"/>
    </source>
</evidence>
<comment type="cofactor">
    <cofactor evidence="1">
        <name>FAD</name>
        <dbReference type="ChEBI" id="CHEBI:57692"/>
    </cofactor>
</comment>
<dbReference type="Gene3D" id="3.40.50.720">
    <property type="entry name" value="NAD(P)-binding Rossmann-like Domain"/>
    <property type="match status" value="1"/>
</dbReference>
<keyword evidence="6" id="KW-0521">NADP</keyword>
<keyword evidence="5" id="KW-0274">FAD</keyword>
<dbReference type="InterPro" id="IPR017900">
    <property type="entry name" value="4Fe4S_Fe_S_CS"/>
</dbReference>
<evidence type="ECO:0000256" key="10">
    <source>
        <dbReference type="ARBA" id="ARBA00047776"/>
    </source>
</evidence>
<dbReference type="Proteomes" id="UP001239522">
    <property type="component" value="Chromosome"/>
</dbReference>
<dbReference type="InterPro" id="IPR023753">
    <property type="entry name" value="FAD/NAD-binding_dom"/>
</dbReference>
<reference evidence="12 13" key="1">
    <citation type="submission" date="2023-03" db="EMBL/GenBank/DDBJ databases">
        <title>Isolation and description of six Streptomyces strains from soil environments, able to metabolize different microbial glucans.</title>
        <authorList>
            <person name="Widen T."/>
            <person name="Larsbrink J."/>
        </authorList>
    </citation>
    <scope>NUCLEOTIDE SEQUENCE [LARGE SCALE GENOMIC DNA]</scope>
    <source>
        <strain evidence="12 13">Mut1</strain>
    </source>
</reference>
<evidence type="ECO:0000256" key="2">
    <source>
        <dbReference type="ARBA" id="ARBA00013223"/>
    </source>
</evidence>
<dbReference type="PROSITE" id="PS00198">
    <property type="entry name" value="4FE4S_FER_1"/>
    <property type="match status" value="1"/>
</dbReference>
<proteinExistence type="predicted"/>
<keyword evidence="9" id="KW-0411">Iron-sulfur</keyword>
<comment type="catalytic activity">
    <reaction evidence="10">
        <text>2 reduced [2Fe-2S]-[ferredoxin] + NADP(+) + H(+) = 2 oxidized [2Fe-2S]-[ferredoxin] + NADPH</text>
        <dbReference type="Rhea" id="RHEA:20125"/>
        <dbReference type="Rhea" id="RHEA-COMP:10000"/>
        <dbReference type="Rhea" id="RHEA-COMP:10001"/>
        <dbReference type="ChEBI" id="CHEBI:15378"/>
        <dbReference type="ChEBI" id="CHEBI:33737"/>
        <dbReference type="ChEBI" id="CHEBI:33738"/>
        <dbReference type="ChEBI" id="CHEBI:57783"/>
        <dbReference type="ChEBI" id="CHEBI:58349"/>
        <dbReference type="EC" id="1.18.1.2"/>
    </reaction>
</comment>
<dbReference type="PANTHER" id="PTHR48467">
    <property type="entry name" value="GLUTAMATE SYNTHASE 1 [NADH], CHLOROPLASTIC-LIKE"/>
    <property type="match status" value="1"/>
</dbReference>
<name>A0ABY9HUF8_9ACTN</name>
<dbReference type="EC" id="1.18.1.2" evidence="2"/>
<feature type="domain" description="4Fe-4S ferredoxin-type" evidence="11">
    <location>
        <begin position="37"/>
        <end position="66"/>
    </location>
</feature>
<accession>A0ABY9HUF8</accession>
<evidence type="ECO:0000256" key="5">
    <source>
        <dbReference type="ARBA" id="ARBA00022827"/>
    </source>
</evidence>
<protein>
    <recommendedName>
        <fullName evidence="2">ferredoxin--NADP(+) reductase</fullName>
        <ecNumber evidence="2">1.18.1.2</ecNumber>
    </recommendedName>
</protein>
<evidence type="ECO:0000256" key="3">
    <source>
        <dbReference type="ARBA" id="ARBA00022630"/>
    </source>
</evidence>
<evidence type="ECO:0000256" key="6">
    <source>
        <dbReference type="ARBA" id="ARBA00022857"/>
    </source>
</evidence>
<dbReference type="PANTHER" id="PTHR48467:SF1">
    <property type="entry name" value="GLUTAMATE SYNTHASE 1 [NADH], CHLOROPLASTIC-LIKE"/>
    <property type="match status" value="1"/>
</dbReference>
<dbReference type="Gene3D" id="3.50.50.60">
    <property type="entry name" value="FAD/NAD(P)-binding domain"/>
    <property type="match status" value="1"/>
</dbReference>
<dbReference type="SUPFAM" id="SSF51971">
    <property type="entry name" value="Nucleotide-binding domain"/>
    <property type="match status" value="1"/>
</dbReference>
<dbReference type="PROSITE" id="PS51379">
    <property type="entry name" value="4FE4S_FER_2"/>
    <property type="match status" value="1"/>
</dbReference>
<dbReference type="RefSeq" id="WP_306060005.1">
    <property type="nucleotide sequence ID" value="NZ_CP120997.1"/>
</dbReference>
<keyword evidence="3" id="KW-0285">Flavoprotein</keyword>
<keyword evidence="7" id="KW-0560">Oxidoreductase</keyword>
<evidence type="ECO:0000259" key="11">
    <source>
        <dbReference type="PROSITE" id="PS51379"/>
    </source>
</evidence>
<evidence type="ECO:0000313" key="13">
    <source>
        <dbReference type="Proteomes" id="UP001239522"/>
    </source>
</evidence>
<evidence type="ECO:0000256" key="1">
    <source>
        <dbReference type="ARBA" id="ARBA00001974"/>
    </source>
</evidence>